<keyword evidence="1" id="KW-0472">Membrane</keyword>
<gene>
    <name evidence="2" type="ORF">HPP92_000828</name>
</gene>
<evidence type="ECO:0000313" key="3">
    <source>
        <dbReference type="Proteomes" id="UP000639772"/>
    </source>
</evidence>
<keyword evidence="1" id="KW-1133">Transmembrane helix</keyword>
<proteinExistence type="predicted"/>
<accession>A0A835VLB0</accession>
<sequence>MVSISAHRSPPSRRRLPSCSRVDVFSSRSYMSSFVLPTATASRLPFYRSSTALWIPNLAIGYTYAIGVVHMMAVLLIVAIVNATAGKIRKIYLGRNFWCAVPREAGDAASGEPRFNLEEKEHAKGY</sequence>
<comment type="caution">
    <text evidence="2">The sequence shown here is derived from an EMBL/GenBank/DDBJ whole genome shotgun (WGS) entry which is preliminary data.</text>
</comment>
<feature type="transmembrane region" description="Helical" evidence="1">
    <location>
        <begin position="62"/>
        <end position="85"/>
    </location>
</feature>
<evidence type="ECO:0000313" key="2">
    <source>
        <dbReference type="EMBL" id="KAG0500756.1"/>
    </source>
</evidence>
<reference evidence="2 3" key="1">
    <citation type="journal article" date="2020" name="Nat. Food">
        <title>A phased Vanilla planifolia genome enables genetic improvement of flavour and production.</title>
        <authorList>
            <person name="Hasing T."/>
            <person name="Tang H."/>
            <person name="Brym M."/>
            <person name="Khazi F."/>
            <person name="Huang T."/>
            <person name="Chambers A.H."/>
        </authorList>
    </citation>
    <scope>NUCLEOTIDE SEQUENCE [LARGE SCALE GENOMIC DNA]</scope>
    <source>
        <tissue evidence="2">Leaf</tissue>
    </source>
</reference>
<protein>
    <submittedName>
        <fullName evidence="2">Uncharacterized protein</fullName>
    </submittedName>
</protein>
<name>A0A835VLB0_VANPL</name>
<keyword evidence="1" id="KW-0812">Transmembrane</keyword>
<evidence type="ECO:0000256" key="1">
    <source>
        <dbReference type="SAM" id="Phobius"/>
    </source>
</evidence>
<dbReference type="EMBL" id="JADCNM010000001">
    <property type="protein sequence ID" value="KAG0500756.1"/>
    <property type="molecule type" value="Genomic_DNA"/>
</dbReference>
<organism evidence="2 3">
    <name type="scientific">Vanilla planifolia</name>
    <name type="common">Vanilla</name>
    <dbReference type="NCBI Taxonomy" id="51239"/>
    <lineage>
        <taxon>Eukaryota</taxon>
        <taxon>Viridiplantae</taxon>
        <taxon>Streptophyta</taxon>
        <taxon>Embryophyta</taxon>
        <taxon>Tracheophyta</taxon>
        <taxon>Spermatophyta</taxon>
        <taxon>Magnoliopsida</taxon>
        <taxon>Liliopsida</taxon>
        <taxon>Asparagales</taxon>
        <taxon>Orchidaceae</taxon>
        <taxon>Vanilloideae</taxon>
        <taxon>Vanilleae</taxon>
        <taxon>Vanilla</taxon>
    </lineage>
</organism>
<dbReference type="AlphaFoldDB" id="A0A835VLB0"/>
<dbReference type="Proteomes" id="UP000639772">
    <property type="component" value="Chromosome 1"/>
</dbReference>